<dbReference type="EMBL" id="AGNL01034816">
    <property type="protein sequence ID" value="EJK55049.1"/>
    <property type="molecule type" value="Genomic_DNA"/>
</dbReference>
<dbReference type="AlphaFoldDB" id="K0RRQ9"/>
<feature type="region of interest" description="Disordered" evidence="1">
    <location>
        <begin position="198"/>
        <end position="244"/>
    </location>
</feature>
<name>K0RRQ9_THAOC</name>
<accession>K0RRQ9</accession>
<protein>
    <submittedName>
        <fullName evidence="2">Uncharacterized protein</fullName>
    </submittedName>
</protein>
<dbReference type="Proteomes" id="UP000266841">
    <property type="component" value="Unassembled WGS sequence"/>
</dbReference>
<feature type="region of interest" description="Disordered" evidence="1">
    <location>
        <begin position="146"/>
        <end position="172"/>
    </location>
</feature>
<comment type="caution">
    <text evidence="2">The sequence shown here is derived from an EMBL/GenBank/DDBJ whole genome shotgun (WGS) entry which is preliminary data.</text>
</comment>
<evidence type="ECO:0000313" key="2">
    <source>
        <dbReference type="EMBL" id="EJK55049.1"/>
    </source>
</evidence>
<organism evidence="2 3">
    <name type="scientific">Thalassiosira oceanica</name>
    <name type="common">Marine diatom</name>
    <dbReference type="NCBI Taxonomy" id="159749"/>
    <lineage>
        <taxon>Eukaryota</taxon>
        <taxon>Sar</taxon>
        <taxon>Stramenopiles</taxon>
        <taxon>Ochrophyta</taxon>
        <taxon>Bacillariophyta</taxon>
        <taxon>Coscinodiscophyceae</taxon>
        <taxon>Thalassiosirophycidae</taxon>
        <taxon>Thalassiosirales</taxon>
        <taxon>Thalassiosiraceae</taxon>
        <taxon>Thalassiosira</taxon>
    </lineage>
</organism>
<evidence type="ECO:0000256" key="1">
    <source>
        <dbReference type="SAM" id="MobiDB-lite"/>
    </source>
</evidence>
<feature type="compositionally biased region" description="Acidic residues" evidence="1">
    <location>
        <begin position="199"/>
        <end position="226"/>
    </location>
</feature>
<gene>
    <name evidence="2" type="ORF">THAOC_25259</name>
</gene>
<proteinExistence type="predicted"/>
<evidence type="ECO:0000313" key="3">
    <source>
        <dbReference type="Proteomes" id="UP000266841"/>
    </source>
</evidence>
<keyword evidence="3" id="KW-1185">Reference proteome</keyword>
<sequence>MNEDDVKVVDDDADDDVVDVTAAGLQNASDGQVKTILKLAMMAGSKKKEAVQLMKNLIGISEEQEKYVLDELARMAKTPKPRNPYKKGRPAGQTNREGHNAGRPSNASKRNAAAAAAAMFGQRTVRQRTDCSSSAAAHATAASASIDQQQASQAAQATAAAAEAAKSVEEKKRYDRAIEKIEQYVASVPNGSFTATIAEVDDDDDEGLDLDVDSDDEGGEDEEDGASVEHMAPHNRHEGGKLPC</sequence>
<feature type="region of interest" description="Disordered" evidence="1">
    <location>
        <begin position="75"/>
        <end position="121"/>
    </location>
</feature>
<feature type="compositionally biased region" description="Basic residues" evidence="1">
    <location>
        <begin position="77"/>
        <end position="89"/>
    </location>
</feature>
<feature type="compositionally biased region" description="Basic and acidic residues" evidence="1">
    <location>
        <begin position="231"/>
        <end position="244"/>
    </location>
</feature>
<reference evidence="2 3" key="1">
    <citation type="journal article" date="2012" name="Genome Biol.">
        <title>Genome and low-iron response of an oceanic diatom adapted to chronic iron limitation.</title>
        <authorList>
            <person name="Lommer M."/>
            <person name="Specht M."/>
            <person name="Roy A.S."/>
            <person name="Kraemer L."/>
            <person name="Andreson R."/>
            <person name="Gutowska M.A."/>
            <person name="Wolf J."/>
            <person name="Bergner S.V."/>
            <person name="Schilhabel M.B."/>
            <person name="Klostermeier U.C."/>
            <person name="Beiko R.G."/>
            <person name="Rosenstiel P."/>
            <person name="Hippler M."/>
            <person name="Laroche J."/>
        </authorList>
    </citation>
    <scope>NUCLEOTIDE SEQUENCE [LARGE SCALE GENOMIC DNA]</scope>
    <source>
        <strain evidence="2 3">CCMP1005</strain>
    </source>
</reference>
<feature type="compositionally biased region" description="Low complexity" evidence="1">
    <location>
        <begin position="146"/>
        <end position="165"/>
    </location>
</feature>